<dbReference type="PANTHER" id="PTHR43731">
    <property type="entry name" value="RHOMBOID PROTEASE"/>
    <property type="match status" value="1"/>
</dbReference>
<feature type="domain" description="Peptidase S54 rhomboid" evidence="8">
    <location>
        <begin position="48"/>
        <end position="105"/>
    </location>
</feature>
<evidence type="ECO:0000256" key="2">
    <source>
        <dbReference type="ARBA" id="ARBA00009045"/>
    </source>
</evidence>
<keyword evidence="3 7" id="KW-0812">Transmembrane</keyword>
<dbReference type="GO" id="GO:0004252">
    <property type="term" value="F:serine-type endopeptidase activity"/>
    <property type="evidence" value="ECO:0007669"/>
    <property type="project" value="InterPro"/>
</dbReference>
<evidence type="ECO:0000256" key="4">
    <source>
        <dbReference type="ARBA" id="ARBA00022801"/>
    </source>
</evidence>
<evidence type="ECO:0000256" key="7">
    <source>
        <dbReference type="SAM" id="Phobius"/>
    </source>
</evidence>
<sequence length="259" mass="29589">MNRAIPTVTKNLLLLNTIFFIGTYILSVRGIDLTVIFGAYFPLSPNFHWYQIISHMFMHGGFTHFFFNMFSLWMFGSAVEQSLGPKKYLILYFVCGLGAFALFNMVNYFEFKQVYDSLVSANVPLNEVSKYAKLSYEITNNNLEQKAYAWLNTLPKGTDQYAASKLYIDLVTPMVGASGAIYGILVAFGVMFPNSVLMLIFPPIPMKAKYFIPIMVLLELYLGLQQSQGDNVAHFAHLGGAVFGYFMTRHWVKNRYRWN</sequence>
<feature type="domain" description="Peptidase S54 rhomboid" evidence="8">
    <location>
        <begin position="168"/>
        <end position="248"/>
    </location>
</feature>
<evidence type="ECO:0000256" key="5">
    <source>
        <dbReference type="ARBA" id="ARBA00022989"/>
    </source>
</evidence>
<dbReference type="InterPro" id="IPR022764">
    <property type="entry name" value="Peptidase_S54_rhomboid_dom"/>
</dbReference>
<accession>A0A0X3ANK3</accession>
<dbReference type="RefSeq" id="WP_055425162.1">
    <property type="nucleotide sequence ID" value="NZ_FCOR01000004.1"/>
</dbReference>
<dbReference type="AlphaFoldDB" id="A0A0X3ANK3"/>
<dbReference type="Gene3D" id="1.20.1540.10">
    <property type="entry name" value="Rhomboid-like"/>
    <property type="match status" value="1"/>
</dbReference>
<feature type="transmembrane region" description="Helical" evidence="7">
    <location>
        <begin position="12"/>
        <end position="40"/>
    </location>
</feature>
<proteinExistence type="inferred from homology"/>
<evidence type="ECO:0000256" key="3">
    <source>
        <dbReference type="ARBA" id="ARBA00022692"/>
    </source>
</evidence>
<dbReference type="EMBL" id="FCOR01000004">
    <property type="protein sequence ID" value="CVK15944.1"/>
    <property type="molecule type" value="Genomic_DNA"/>
</dbReference>
<dbReference type="InterPro" id="IPR035952">
    <property type="entry name" value="Rhomboid-like_sf"/>
</dbReference>
<dbReference type="Pfam" id="PF01694">
    <property type="entry name" value="Rhomboid"/>
    <property type="match status" value="2"/>
</dbReference>
<dbReference type="SUPFAM" id="SSF144091">
    <property type="entry name" value="Rhomboid-like"/>
    <property type="match status" value="1"/>
</dbReference>
<organism evidence="9 10">
    <name type="scientific">Apibacter mensalis</name>
    <dbReference type="NCBI Taxonomy" id="1586267"/>
    <lineage>
        <taxon>Bacteria</taxon>
        <taxon>Pseudomonadati</taxon>
        <taxon>Bacteroidota</taxon>
        <taxon>Flavobacteriia</taxon>
        <taxon>Flavobacteriales</taxon>
        <taxon>Weeksellaceae</taxon>
        <taxon>Apibacter</taxon>
    </lineage>
</organism>
<keyword evidence="4" id="KW-0378">Hydrolase</keyword>
<dbReference type="Proteomes" id="UP000182761">
    <property type="component" value="Unassembled WGS sequence"/>
</dbReference>
<evidence type="ECO:0000256" key="1">
    <source>
        <dbReference type="ARBA" id="ARBA00004141"/>
    </source>
</evidence>
<reference evidence="9 10" key="1">
    <citation type="submission" date="2016-01" db="EMBL/GenBank/DDBJ databases">
        <authorList>
            <person name="McClelland M."/>
            <person name="Jain A."/>
            <person name="Saraogi P."/>
            <person name="Mendelson R."/>
            <person name="Westerman R."/>
            <person name="SanMiguel P."/>
            <person name="Csonka L."/>
        </authorList>
    </citation>
    <scope>NUCLEOTIDE SEQUENCE [LARGE SCALE GENOMIC DNA]</scope>
    <source>
        <strain evidence="9 10">R-53146</strain>
    </source>
</reference>
<feature type="transmembrane region" description="Helical" evidence="7">
    <location>
        <begin position="52"/>
        <end position="76"/>
    </location>
</feature>
<dbReference type="STRING" id="1586267.GCA_001418685_00781"/>
<keyword evidence="6 7" id="KW-0472">Membrane</keyword>
<dbReference type="OrthoDB" id="9807874at2"/>
<feature type="transmembrane region" description="Helical" evidence="7">
    <location>
        <begin position="232"/>
        <end position="252"/>
    </location>
</feature>
<evidence type="ECO:0000256" key="6">
    <source>
        <dbReference type="ARBA" id="ARBA00023136"/>
    </source>
</evidence>
<dbReference type="GO" id="GO:0016020">
    <property type="term" value="C:membrane"/>
    <property type="evidence" value="ECO:0007669"/>
    <property type="project" value="UniProtKB-SubCell"/>
</dbReference>
<dbReference type="PANTHER" id="PTHR43731:SF14">
    <property type="entry name" value="PRESENILIN-ASSOCIATED RHOMBOID-LIKE PROTEIN, MITOCHONDRIAL"/>
    <property type="match status" value="1"/>
</dbReference>
<protein>
    <submittedName>
        <fullName evidence="9">Rhomboid family protein</fullName>
    </submittedName>
</protein>
<gene>
    <name evidence="9" type="ORF">Ga0061079_10462</name>
</gene>
<feature type="transmembrane region" description="Helical" evidence="7">
    <location>
        <begin position="88"/>
        <end position="109"/>
    </location>
</feature>
<evidence type="ECO:0000259" key="8">
    <source>
        <dbReference type="Pfam" id="PF01694"/>
    </source>
</evidence>
<evidence type="ECO:0000313" key="9">
    <source>
        <dbReference type="EMBL" id="CVK15944.1"/>
    </source>
</evidence>
<keyword evidence="10" id="KW-1185">Reference proteome</keyword>
<comment type="subcellular location">
    <subcellularLocation>
        <location evidence="1">Membrane</location>
        <topology evidence="1">Multi-pass membrane protein</topology>
    </subcellularLocation>
</comment>
<comment type="similarity">
    <text evidence="2">Belongs to the peptidase S54 family.</text>
</comment>
<evidence type="ECO:0000313" key="10">
    <source>
        <dbReference type="Proteomes" id="UP000182761"/>
    </source>
</evidence>
<dbReference type="InterPro" id="IPR050925">
    <property type="entry name" value="Rhomboid_protease_S54"/>
</dbReference>
<name>A0A0X3ANK3_9FLAO</name>
<keyword evidence="5 7" id="KW-1133">Transmembrane helix</keyword>